<evidence type="ECO:0008006" key="4">
    <source>
        <dbReference type="Google" id="ProtNLM"/>
    </source>
</evidence>
<accession>A0ABW7N853</accession>
<dbReference type="RefSeq" id="WP_395416747.1">
    <property type="nucleotide sequence ID" value="NZ_JBIPKE010000014.1"/>
</dbReference>
<keyword evidence="1" id="KW-0472">Membrane</keyword>
<keyword evidence="1" id="KW-0812">Transmembrane</keyword>
<protein>
    <recommendedName>
        <fullName evidence="4">PH domain-containing protein</fullName>
    </recommendedName>
</protein>
<evidence type="ECO:0000313" key="2">
    <source>
        <dbReference type="EMBL" id="MFH6983180.1"/>
    </source>
</evidence>
<feature type="transmembrane region" description="Helical" evidence="1">
    <location>
        <begin position="39"/>
        <end position="64"/>
    </location>
</feature>
<organism evidence="2 3">
    <name type="scientific">Marinoscillum luteum</name>
    <dbReference type="NCBI Taxonomy" id="861051"/>
    <lineage>
        <taxon>Bacteria</taxon>
        <taxon>Pseudomonadati</taxon>
        <taxon>Bacteroidota</taxon>
        <taxon>Cytophagia</taxon>
        <taxon>Cytophagales</taxon>
        <taxon>Reichenbachiellaceae</taxon>
        <taxon>Marinoscillum</taxon>
    </lineage>
</organism>
<name>A0ABW7N853_9BACT</name>
<dbReference type="Proteomes" id="UP001610063">
    <property type="component" value="Unassembled WGS sequence"/>
</dbReference>
<sequence length="143" mass="16367">MIVSKPITKTLTALSIFLILIFGSFFMLLNSLLSGDSYFIFKLILAPLTLVIGLLVLGKLLAAIKIVKIGDNRIAVFYPFTRMKVDIKVPDILGWREEVIKTKNGEFREVKILYTKKKILKLSNRENTEYDAVVKYLKKKVKK</sequence>
<feature type="transmembrane region" description="Helical" evidence="1">
    <location>
        <begin position="12"/>
        <end position="33"/>
    </location>
</feature>
<proteinExistence type="predicted"/>
<reference evidence="2 3" key="1">
    <citation type="journal article" date="2013" name="Int. J. Syst. Evol. Microbiol.">
        <title>Marinoscillum luteum sp. nov., isolated from marine sediment.</title>
        <authorList>
            <person name="Cha I.T."/>
            <person name="Park S.J."/>
            <person name="Kim S.J."/>
            <person name="Kim J.G."/>
            <person name="Jung M.Y."/>
            <person name="Shin K.S."/>
            <person name="Kwon K.K."/>
            <person name="Yang S.H."/>
            <person name="Seo Y.S."/>
            <person name="Rhee S.K."/>
        </authorList>
    </citation>
    <scope>NUCLEOTIDE SEQUENCE [LARGE SCALE GENOMIC DNA]</scope>
    <source>
        <strain evidence="2 3">KCTC 23939</strain>
    </source>
</reference>
<dbReference type="EMBL" id="JBIPKE010000014">
    <property type="protein sequence ID" value="MFH6983180.1"/>
    <property type="molecule type" value="Genomic_DNA"/>
</dbReference>
<keyword evidence="1" id="KW-1133">Transmembrane helix</keyword>
<comment type="caution">
    <text evidence="2">The sequence shown here is derived from an EMBL/GenBank/DDBJ whole genome shotgun (WGS) entry which is preliminary data.</text>
</comment>
<evidence type="ECO:0000256" key="1">
    <source>
        <dbReference type="SAM" id="Phobius"/>
    </source>
</evidence>
<keyword evidence="3" id="KW-1185">Reference proteome</keyword>
<evidence type="ECO:0000313" key="3">
    <source>
        <dbReference type="Proteomes" id="UP001610063"/>
    </source>
</evidence>
<gene>
    <name evidence="2" type="ORF">ACHKAR_07005</name>
</gene>